<accession>A0ABQ7WKF4</accession>
<comment type="caution">
    <text evidence="1">The sequence shown here is derived from an EMBL/GenBank/DDBJ whole genome shotgun (WGS) entry which is preliminary data.</text>
</comment>
<dbReference type="EMBL" id="JAIVGD010000001">
    <property type="protein sequence ID" value="KAH0781237.1"/>
    <property type="molecule type" value="Genomic_DNA"/>
</dbReference>
<dbReference type="Proteomes" id="UP000826656">
    <property type="component" value="Unassembled WGS sequence"/>
</dbReference>
<name>A0ABQ7WKF4_SOLTU</name>
<organism evidence="1 2">
    <name type="scientific">Solanum tuberosum</name>
    <name type="common">Potato</name>
    <dbReference type="NCBI Taxonomy" id="4113"/>
    <lineage>
        <taxon>Eukaryota</taxon>
        <taxon>Viridiplantae</taxon>
        <taxon>Streptophyta</taxon>
        <taxon>Embryophyta</taxon>
        <taxon>Tracheophyta</taxon>
        <taxon>Spermatophyta</taxon>
        <taxon>Magnoliopsida</taxon>
        <taxon>eudicotyledons</taxon>
        <taxon>Gunneridae</taxon>
        <taxon>Pentapetalae</taxon>
        <taxon>asterids</taxon>
        <taxon>lamiids</taxon>
        <taxon>Solanales</taxon>
        <taxon>Solanaceae</taxon>
        <taxon>Solanoideae</taxon>
        <taxon>Solaneae</taxon>
        <taxon>Solanum</taxon>
    </lineage>
</organism>
<keyword evidence="2" id="KW-1185">Reference proteome</keyword>
<evidence type="ECO:0000313" key="1">
    <source>
        <dbReference type="EMBL" id="KAH0781237.1"/>
    </source>
</evidence>
<reference evidence="1 2" key="1">
    <citation type="journal article" date="2021" name="bioRxiv">
        <title>Chromosome-scale and haplotype-resolved genome assembly of a tetraploid potato cultivar.</title>
        <authorList>
            <person name="Sun H."/>
            <person name="Jiao W.-B."/>
            <person name="Krause K."/>
            <person name="Campoy J.A."/>
            <person name="Goel M."/>
            <person name="Folz-Donahue K."/>
            <person name="Kukat C."/>
            <person name="Huettel B."/>
            <person name="Schneeberger K."/>
        </authorList>
    </citation>
    <scope>NUCLEOTIDE SEQUENCE [LARGE SCALE GENOMIC DNA]</scope>
    <source>
        <strain evidence="1">SolTubOtavaFocal</strain>
        <tissue evidence="1">Leaves</tissue>
    </source>
</reference>
<evidence type="ECO:0000313" key="2">
    <source>
        <dbReference type="Proteomes" id="UP000826656"/>
    </source>
</evidence>
<sequence length="202" mass="22198">MDSWKSLDTLGISATNFMDFPRISSLPKGRMHAQQLLLMFDQLVHLLQHVQIQEESNTTTGTVNDNTGGAVNFAGATHHMTFNKSLLTNIRHLPYPFLITLPNGYKVKVTEIGDGPSLKSPLEIGRARNGLLTSLSVHPASSCKSSCNPLNFSSDVSTSHAHTNTPIGTCAFYKNEEDFLHPNNLFILTTLHVYCLSNGQTD</sequence>
<protein>
    <submittedName>
        <fullName evidence="1">Uncharacterized protein</fullName>
    </submittedName>
</protein>
<proteinExistence type="predicted"/>
<gene>
    <name evidence="1" type="ORF">KY290_000835</name>
</gene>